<organism evidence="13 14">
    <name type="scientific">Diploscapter pachys</name>
    <dbReference type="NCBI Taxonomy" id="2018661"/>
    <lineage>
        <taxon>Eukaryota</taxon>
        <taxon>Metazoa</taxon>
        <taxon>Ecdysozoa</taxon>
        <taxon>Nematoda</taxon>
        <taxon>Chromadorea</taxon>
        <taxon>Rhabditida</taxon>
        <taxon>Rhabditina</taxon>
        <taxon>Rhabditomorpha</taxon>
        <taxon>Rhabditoidea</taxon>
        <taxon>Rhabditidae</taxon>
        <taxon>Diploscapter</taxon>
    </lineage>
</organism>
<dbReference type="EMBL" id="LIAE01006365">
    <property type="protein sequence ID" value="PAV90645.1"/>
    <property type="molecule type" value="Genomic_DNA"/>
</dbReference>
<evidence type="ECO:0000256" key="11">
    <source>
        <dbReference type="SAM" id="Phobius"/>
    </source>
</evidence>
<dbReference type="PROSITE" id="PS00237">
    <property type="entry name" value="G_PROTEIN_RECEP_F1_1"/>
    <property type="match status" value="1"/>
</dbReference>
<evidence type="ECO:0000256" key="10">
    <source>
        <dbReference type="SAM" id="MobiDB-lite"/>
    </source>
</evidence>
<name>A0A2A2LXD8_9BILA</name>
<dbReference type="GO" id="GO:0004930">
    <property type="term" value="F:G protein-coupled receptor activity"/>
    <property type="evidence" value="ECO:0007669"/>
    <property type="project" value="UniProtKB-KW"/>
</dbReference>
<reference evidence="13 14" key="1">
    <citation type="journal article" date="2017" name="Curr. Biol.">
        <title>Genome architecture and evolution of a unichromosomal asexual nematode.</title>
        <authorList>
            <person name="Fradin H."/>
            <person name="Zegar C."/>
            <person name="Gutwein M."/>
            <person name="Lucas J."/>
            <person name="Kovtun M."/>
            <person name="Corcoran D."/>
            <person name="Baugh L.R."/>
            <person name="Kiontke K."/>
            <person name="Gunsalus K."/>
            <person name="Fitch D.H."/>
            <person name="Piano F."/>
        </authorList>
    </citation>
    <scope>NUCLEOTIDE SEQUENCE [LARGE SCALE GENOMIC DNA]</scope>
    <source>
        <strain evidence="13">PF1309</strain>
    </source>
</reference>
<evidence type="ECO:0000256" key="4">
    <source>
        <dbReference type="ARBA" id="ARBA00022989"/>
    </source>
</evidence>
<gene>
    <name evidence="13" type="ORF">WR25_12208</name>
</gene>
<dbReference type="PANTHER" id="PTHR24229">
    <property type="entry name" value="NEUROPEPTIDES RECEPTOR"/>
    <property type="match status" value="1"/>
</dbReference>
<keyword evidence="7 9" id="KW-0675">Receptor</keyword>
<dbReference type="InterPro" id="IPR017452">
    <property type="entry name" value="GPCR_Rhodpsn_7TM"/>
</dbReference>
<feature type="transmembrane region" description="Helical" evidence="11">
    <location>
        <begin position="277"/>
        <end position="298"/>
    </location>
</feature>
<keyword evidence="8 9" id="KW-0807">Transducer</keyword>
<evidence type="ECO:0000259" key="12">
    <source>
        <dbReference type="PROSITE" id="PS50262"/>
    </source>
</evidence>
<evidence type="ECO:0000256" key="6">
    <source>
        <dbReference type="ARBA" id="ARBA00023136"/>
    </source>
</evidence>
<sequence length="425" mass="48169">MDQNEMVNMINGSLSEPSTSDSDLSGLGMGQFFDMKKYNVVTDVLPPPNNEDLHVIVMAFSYLLLFLLGTCGNVIVLTTIYHVVRSSRATLDNTLIYIIVLSCVDFGVCLSLPITVIDQILGFWAFGVIPCKLHAVFENFGKILSALILTAMSFDRYVGVCHPQKKFLRSRRFAISILTGLAIYAFISLCPLLWSFTAREIILFAKETGPGKLTRMKIEKCTVDIESFMFTAFTIYQFVLCYCVPLLLIAFFYTKLLRKLSEHARSFKSSHIPLMRIAWYTMAVACFYFLCWTPFWMATVFAVYLENTEYSEQGVPAVFVYVMYFIHALPFTNSAINWILYGALNGQLQQRYRSGKAPRSISNNNAYRNNDRTMVAPSSGMKTSPNHINGNGLSYQQMDAAPSTMEEYEDDVDIRLLPCHEPTYL</sequence>
<dbReference type="PANTHER" id="PTHR24229:SF95">
    <property type="entry name" value="G-PROTEIN COUPLED RECEPTOR C06G4.5-RELATED"/>
    <property type="match status" value="1"/>
</dbReference>
<dbReference type="GO" id="GO:0005886">
    <property type="term" value="C:plasma membrane"/>
    <property type="evidence" value="ECO:0007669"/>
    <property type="project" value="UniProtKB-SubCell"/>
</dbReference>
<comment type="similarity">
    <text evidence="9">Belongs to the G-protein coupled receptor 1 family.</text>
</comment>
<feature type="domain" description="G-protein coupled receptors family 1 profile" evidence="12">
    <location>
        <begin position="72"/>
        <end position="341"/>
    </location>
</feature>
<feature type="transmembrane region" description="Helical" evidence="11">
    <location>
        <begin position="173"/>
        <end position="194"/>
    </location>
</feature>
<feature type="region of interest" description="Disordered" evidence="10">
    <location>
        <begin position="1"/>
        <end position="21"/>
    </location>
</feature>
<dbReference type="Proteomes" id="UP000218231">
    <property type="component" value="Unassembled WGS sequence"/>
</dbReference>
<protein>
    <recommendedName>
        <fullName evidence="12">G-protein coupled receptors family 1 profile domain-containing protein</fullName>
    </recommendedName>
</protein>
<evidence type="ECO:0000256" key="2">
    <source>
        <dbReference type="ARBA" id="ARBA00022475"/>
    </source>
</evidence>
<keyword evidence="5 9" id="KW-0297">G-protein coupled receptor</keyword>
<dbReference type="GO" id="GO:0043005">
    <property type="term" value="C:neuron projection"/>
    <property type="evidence" value="ECO:0007669"/>
    <property type="project" value="TreeGrafter"/>
</dbReference>
<keyword evidence="6 11" id="KW-0472">Membrane</keyword>
<dbReference type="CDD" id="cd00637">
    <property type="entry name" value="7tm_classA_rhodopsin-like"/>
    <property type="match status" value="1"/>
</dbReference>
<evidence type="ECO:0000256" key="8">
    <source>
        <dbReference type="ARBA" id="ARBA00023224"/>
    </source>
</evidence>
<keyword evidence="2" id="KW-1003">Cell membrane</keyword>
<evidence type="ECO:0000256" key="1">
    <source>
        <dbReference type="ARBA" id="ARBA00004651"/>
    </source>
</evidence>
<comment type="caution">
    <text evidence="13">The sequence shown here is derived from an EMBL/GenBank/DDBJ whole genome shotgun (WGS) entry which is preliminary data.</text>
</comment>
<dbReference type="InterPro" id="IPR000276">
    <property type="entry name" value="GPCR_Rhodpsn"/>
</dbReference>
<evidence type="ECO:0000256" key="9">
    <source>
        <dbReference type="RuleBase" id="RU000688"/>
    </source>
</evidence>
<dbReference type="AlphaFoldDB" id="A0A2A2LXD8"/>
<dbReference type="Gene3D" id="1.20.1070.10">
    <property type="entry name" value="Rhodopsin 7-helix transmembrane proteins"/>
    <property type="match status" value="1"/>
</dbReference>
<comment type="subcellular location">
    <subcellularLocation>
        <location evidence="1">Cell membrane</location>
        <topology evidence="1">Multi-pass membrane protein</topology>
    </subcellularLocation>
</comment>
<dbReference type="STRING" id="2018661.A0A2A2LXD8"/>
<evidence type="ECO:0000313" key="14">
    <source>
        <dbReference type="Proteomes" id="UP000218231"/>
    </source>
</evidence>
<evidence type="ECO:0000256" key="3">
    <source>
        <dbReference type="ARBA" id="ARBA00022692"/>
    </source>
</evidence>
<feature type="transmembrane region" description="Helical" evidence="11">
    <location>
        <begin position="235"/>
        <end position="256"/>
    </location>
</feature>
<evidence type="ECO:0000256" key="7">
    <source>
        <dbReference type="ARBA" id="ARBA00023170"/>
    </source>
</evidence>
<feature type="transmembrane region" description="Helical" evidence="11">
    <location>
        <begin position="318"/>
        <end position="344"/>
    </location>
</feature>
<feature type="transmembrane region" description="Helical" evidence="11">
    <location>
        <begin position="55"/>
        <end position="83"/>
    </location>
</feature>
<dbReference type="OrthoDB" id="6076970at2759"/>
<dbReference type="PRINTS" id="PR00237">
    <property type="entry name" value="GPCRRHODOPSN"/>
</dbReference>
<proteinExistence type="inferred from homology"/>
<keyword evidence="4 11" id="KW-1133">Transmembrane helix</keyword>
<dbReference type="GO" id="GO:0042277">
    <property type="term" value="F:peptide binding"/>
    <property type="evidence" value="ECO:0007669"/>
    <property type="project" value="TreeGrafter"/>
</dbReference>
<dbReference type="SUPFAM" id="SSF81321">
    <property type="entry name" value="Family A G protein-coupled receptor-like"/>
    <property type="match status" value="1"/>
</dbReference>
<dbReference type="Pfam" id="PF00001">
    <property type="entry name" value="7tm_1"/>
    <property type="match status" value="1"/>
</dbReference>
<evidence type="ECO:0000313" key="13">
    <source>
        <dbReference type="EMBL" id="PAV90645.1"/>
    </source>
</evidence>
<keyword evidence="14" id="KW-1185">Reference proteome</keyword>
<keyword evidence="3 9" id="KW-0812">Transmembrane</keyword>
<feature type="transmembrane region" description="Helical" evidence="11">
    <location>
        <begin position="95"/>
        <end position="117"/>
    </location>
</feature>
<evidence type="ECO:0000256" key="5">
    <source>
        <dbReference type="ARBA" id="ARBA00023040"/>
    </source>
</evidence>
<dbReference type="PROSITE" id="PS50262">
    <property type="entry name" value="G_PROTEIN_RECEP_F1_2"/>
    <property type="match status" value="1"/>
</dbReference>
<accession>A0A2A2LXD8</accession>